<dbReference type="OrthoDB" id="445156at2759"/>
<comment type="caution">
    <text evidence="1">The sequence shown here is derived from an EMBL/GenBank/DDBJ whole genome shotgun (WGS) entry which is preliminary data.</text>
</comment>
<accession>A0A1Q9EYG1</accession>
<gene>
    <name evidence="1" type="ORF">AK812_SmicGene3624</name>
</gene>
<dbReference type="AlphaFoldDB" id="A0A1Q9EYG1"/>
<evidence type="ECO:0000313" key="1">
    <source>
        <dbReference type="EMBL" id="OLQ12431.1"/>
    </source>
</evidence>
<keyword evidence="2" id="KW-1185">Reference proteome</keyword>
<proteinExistence type="predicted"/>
<protein>
    <submittedName>
        <fullName evidence="1">Uncharacterized protein</fullName>
    </submittedName>
</protein>
<sequence>MFRMKGLAAWQEILASQSAPYVLDLVDALDGEGVSCMVTVDCRGAPDLQRQAKHFDMLAAENQKVQQELSEIQGMMDEGFAKTQAGSSQHLAKIFEMESIHLDKKIQYALSCLFDTEV</sequence>
<reference evidence="1 2" key="1">
    <citation type="submission" date="2016-02" db="EMBL/GenBank/DDBJ databases">
        <title>Genome analysis of coral dinoflagellate symbionts highlights evolutionary adaptations to a symbiotic lifestyle.</title>
        <authorList>
            <person name="Aranda M."/>
            <person name="Li Y."/>
            <person name="Liew Y.J."/>
            <person name="Baumgarten S."/>
            <person name="Simakov O."/>
            <person name="Wilson M."/>
            <person name="Piel J."/>
            <person name="Ashoor H."/>
            <person name="Bougouffa S."/>
            <person name="Bajic V.B."/>
            <person name="Ryu T."/>
            <person name="Ravasi T."/>
            <person name="Bayer T."/>
            <person name="Micklem G."/>
            <person name="Kim H."/>
            <person name="Bhak J."/>
            <person name="Lajeunesse T.C."/>
            <person name="Voolstra C.R."/>
        </authorList>
    </citation>
    <scope>NUCLEOTIDE SEQUENCE [LARGE SCALE GENOMIC DNA]</scope>
    <source>
        <strain evidence="1 2">CCMP2467</strain>
    </source>
</reference>
<dbReference type="EMBL" id="LSRX01000043">
    <property type="protein sequence ID" value="OLQ12431.1"/>
    <property type="molecule type" value="Genomic_DNA"/>
</dbReference>
<name>A0A1Q9EYG1_SYMMI</name>
<organism evidence="1 2">
    <name type="scientific">Symbiodinium microadriaticum</name>
    <name type="common">Dinoflagellate</name>
    <name type="synonym">Zooxanthella microadriatica</name>
    <dbReference type="NCBI Taxonomy" id="2951"/>
    <lineage>
        <taxon>Eukaryota</taxon>
        <taxon>Sar</taxon>
        <taxon>Alveolata</taxon>
        <taxon>Dinophyceae</taxon>
        <taxon>Suessiales</taxon>
        <taxon>Symbiodiniaceae</taxon>
        <taxon>Symbiodinium</taxon>
    </lineage>
</organism>
<dbReference type="Proteomes" id="UP000186817">
    <property type="component" value="Unassembled WGS sequence"/>
</dbReference>
<evidence type="ECO:0000313" key="2">
    <source>
        <dbReference type="Proteomes" id="UP000186817"/>
    </source>
</evidence>